<dbReference type="Gene3D" id="3.10.450.50">
    <property type="match status" value="1"/>
</dbReference>
<dbReference type="InterPro" id="IPR032710">
    <property type="entry name" value="NTF2-like_dom_sf"/>
</dbReference>
<accession>A0A645J0E3</accession>
<dbReference type="InterPro" id="IPR008317">
    <property type="entry name" value="UCP030561"/>
</dbReference>
<organism evidence="2">
    <name type="scientific">bioreactor metagenome</name>
    <dbReference type="NCBI Taxonomy" id="1076179"/>
    <lineage>
        <taxon>unclassified sequences</taxon>
        <taxon>metagenomes</taxon>
        <taxon>ecological metagenomes</taxon>
    </lineage>
</organism>
<evidence type="ECO:0000313" key="2">
    <source>
        <dbReference type="EMBL" id="MPN57165.1"/>
    </source>
</evidence>
<feature type="domain" description="SnoaL-like" evidence="1">
    <location>
        <begin position="7"/>
        <end position="106"/>
    </location>
</feature>
<dbReference type="InterPro" id="IPR037401">
    <property type="entry name" value="SnoaL-like"/>
</dbReference>
<dbReference type="EMBL" id="VSSQ01128362">
    <property type="protein sequence ID" value="MPN57165.1"/>
    <property type="molecule type" value="Genomic_DNA"/>
</dbReference>
<dbReference type="AlphaFoldDB" id="A0A645J0E3"/>
<dbReference type="PIRSF" id="PIRSF030561">
    <property type="entry name" value="UCP030561"/>
    <property type="match status" value="1"/>
</dbReference>
<name>A0A645J0E3_9ZZZZ</name>
<evidence type="ECO:0000259" key="1">
    <source>
        <dbReference type="Pfam" id="PF12680"/>
    </source>
</evidence>
<sequence length="113" mass="13044">MTPIEVVQKQLDFYNSHDLEGFASTYSSDIKIYNLGETTPFLRGIETLRERYAKRFQTPGLHADISNRITLGNYVIDHENVTVLQGEEEVKSSVIAMYEVKDDLIINVWFARE</sequence>
<reference evidence="2" key="1">
    <citation type="submission" date="2019-08" db="EMBL/GenBank/DDBJ databases">
        <authorList>
            <person name="Kucharzyk K."/>
            <person name="Murdoch R.W."/>
            <person name="Higgins S."/>
            <person name="Loffler F."/>
        </authorList>
    </citation>
    <scope>NUCLEOTIDE SEQUENCE</scope>
</reference>
<protein>
    <recommendedName>
        <fullName evidence="1">SnoaL-like domain-containing protein</fullName>
    </recommendedName>
</protein>
<dbReference type="Pfam" id="PF12680">
    <property type="entry name" value="SnoaL_2"/>
    <property type="match status" value="1"/>
</dbReference>
<proteinExistence type="predicted"/>
<comment type="caution">
    <text evidence="2">The sequence shown here is derived from an EMBL/GenBank/DDBJ whole genome shotgun (WGS) entry which is preliminary data.</text>
</comment>
<gene>
    <name evidence="2" type="ORF">SDC9_204859</name>
</gene>
<dbReference type="SUPFAM" id="SSF54427">
    <property type="entry name" value="NTF2-like"/>
    <property type="match status" value="1"/>
</dbReference>